<evidence type="ECO:0000259" key="3">
    <source>
        <dbReference type="Pfam" id="PF03713"/>
    </source>
</evidence>
<feature type="compositionally biased region" description="Polar residues" evidence="1">
    <location>
        <begin position="142"/>
        <end position="162"/>
    </location>
</feature>
<dbReference type="eggNOG" id="COG3544">
    <property type="taxonomic scope" value="Bacteria"/>
</dbReference>
<dbReference type="EMBL" id="CP002218">
    <property type="protein sequence ID" value="ADN61055.1"/>
    <property type="molecule type" value="Genomic_DNA"/>
</dbReference>
<dbReference type="InterPro" id="IPR012347">
    <property type="entry name" value="Ferritin-like"/>
</dbReference>
<name>E1TKC9_BURSG</name>
<gene>
    <name evidence="4" type="ordered locus">BC1003_5135</name>
</gene>
<dbReference type="OrthoDB" id="8603558at2"/>
<accession>E1TKC9</accession>
<dbReference type="AlphaFoldDB" id="E1TKC9"/>
<protein>
    <recommendedName>
        <fullName evidence="3">DUF305 domain-containing protein</fullName>
    </recommendedName>
</protein>
<dbReference type="KEGG" id="bgf:BC1003_5135"/>
<evidence type="ECO:0000256" key="1">
    <source>
        <dbReference type="SAM" id="MobiDB-lite"/>
    </source>
</evidence>
<feature type="region of interest" description="Disordered" evidence="1">
    <location>
        <begin position="124"/>
        <end position="162"/>
    </location>
</feature>
<dbReference type="InterPro" id="IPR005183">
    <property type="entry name" value="DUF305_CopM-like"/>
</dbReference>
<sequence length="162" mass="17091">MNLVNTPNHLARIALAVCVSCATAPAAFAASAGTHAEAGPEAAFLEENEMAMTKMMDGMDAKPSGDVDKDFVAMMIPHHQGAIDMAQAELRHGKNEQLRRIAQEIIVEQQQEIVAMRIALGQPLPPSAAAPDQMGPGHASGSAAQPTHHSMSGSMSNQEDQQ</sequence>
<dbReference type="PANTHER" id="PTHR36933:SF1">
    <property type="entry name" value="SLL0788 PROTEIN"/>
    <property type="match status" value="1"/>
</dbReference>
<evidence type="ECO:0000313" key="4">
    <source>
        <dbReference type="EMBL" id="ADN61055.1"/>
    </source>
</evidence>
<feature type="signal peptide" evidence="2">
    <location>
        <begin position="1"/>
        <end position="29"/>
    </location>
</feature>
<feature type="domain" description="DUF305" evidence="3">
    <location>
        <begin position="35"/>
        <end position="117"/>
    </location>
</feature>
<dbReference type="Pfam" id="PF03713">
    <property type="entry name" value="DUF305"/>
    <property type="match status" value="1"/>
</dbReference>
<evidence type="ECO:0000256" key="2">
    <source>
        <dbReference type="SAM" id="SignalP"/>
    </source>
</evidence>
<proteinExistence type="predicted"/>
<dbReference type="PANTHER" id="PTHR36933">
    <property type="entry name" value="SLL0788 PROTEIN"/>
    <property type="match status" value="1"/>
</dbReference>
<feature type="chain" id="PRO_5003152292" description="DUF305 domain-containing protein" evidence="2">
    <location>
        <begin position="30"/>
        <end position="162"/>
    </location>
</feature>
<dbReference type="STRING" id="640512.BC1003_5135"/>
<reference evidence="4" key="1">
    <citation type="submission" date="2010-09" db="EMBL/GenBank/DDBJ databases">
        <title>Complete sequence of chromosome2 of Burkholderia sp. CCGE1003.</title>
        <authorList>
            <consortium name="US DOE Joint Genome Institute"/>
            <person name="Lucas S."/>
            <person name="Copeland A."/>
            <person name="Lapidus A."/>
            <person name="Cheng J.-F."/>
            <person name="Bruce D."/>
            <person name="Goodwin L."/>
            <person name="Pitluck S."/>
            <person name="Daligault H."/>
            <person name="Davenport K."/>
            <person name="Detter J.C."/>
            <person name="Han C."/>
            <person name="Tapia R."/>
            <person name="Land M."/>
            <person name="Hauser L."/>
            <person name="Jeffries C."/>
            <person name="Kyrpides N."/>
            <person name="Ivanova N."/>
            <person name="Ovchinnikova G."/>
            <person name="Martinez-Romero E."/>
            <person name="Rogel M.A."/>
            <person name="Auchtung J."/>
            <person name="Tiedje J.M."/>
            <person name="Woyke T."/>
        </authorList>
    </citation>
    <scope>NUCLEOTIDE SEQUENCE</scope>
    <source>
        <strain evidence="4">CCGE1003</strain>
    </source>
</reference>
<keyword evidence="2" id="KW-0732">Signal</keyword>
<dbReference type="HOGENOM" id="CLU_074343_4_2_4"/>
<dbReference type="Gene3D" id="1.20.1260.10">
    <property type="match status" value="1"/>
</dbReference>
<organism evidence="4">
    <name type="scientific">Burkholderia sp. (strain CCGE1003)</name>
    <dbReference type="NCBI Taxonomy" id="640512"/>
    <lineage>
        <taxon>Bacteria</taxon>
        <taxon>Pseudomonadati</taxon>
        <taxon>Pseudomonadota</taxon>
        <taxon>Betaproteobacteria</taxon>
        <taxon>Burkholderiales</taxon>
        <taxon>Burkholderiaceae</taxon>
        <taxon>Burkholderia</taxon>
    </lineage>
</organism>